<dbReference type="InterPro" id="IPR002303">
    <property type="entry name" value="Valyl-tRNA_ligase"/>
</dbReference>
<dbReference type="InterPro" id="IPR013155">
    <property type="entry name" value="M/V/L/I-tRNA-synth_anticd-bd"/>
</dbReference>
<dbReference type="Gene3D" id="1.10.730.10">
    <property type="entry name" value="Isoleucyl-tRNA Synthetase, Domain 1"/>
    <property type="match status" value="1"/>
</dbReference>
<dbReference type="InterPro" id="IPR014729">
    <property type="entry name" value="Rossmann-like_a/b/a_fold"/>
</dbReference>
<dbReference type="GO" id="GO:0002161">
    <property type="term" value="F:aminoacyl-tRNA deacylase activity"/>
    <property type="evidence" value="ECO:0007669"/>
    <property type="project" value="InterPro"/>
</dbReference>
<evidence type="ECO:0000313" key="12">
    <source>
        <dbReference type="EMBL" id="KAJ0403282.1"/>
    </source>
</evidence>
<dbReference type="InterPro" id="IPR037118">
    <property type="entry name" value="Val-tRNA_synth_C_sf"/>
</dbReference>
<evidence type="ECO:0000256" key="4">
    <source>
        <dbReference type="ARBA" id="ARBA00022741"/>
    </source>
</evidence>
<dbReference type="InterPro" id="IPR033705">
    <property type="entry name" value="Anticodon_Ia_Val"/>
</dbReference>
<dbReference type="EC" id="6.1.1.9" evidence="2"/>
<evidence type="ECO:0000256" key="8">
    <source>
        <dbReference type="ARBA" id="ARBA00029936"/>
    </source>
</evidence>
<dbReference type="InterPro" id="IPR001412">
    <property type="entry name" value="aa-tRNA-synth_I_CS"/>
</dbReference>
<dbReference type="InterPro" id="IPR009008">
    <property type="entry name" value="Val/Leu/Ile-tRNA-synth_edit"/>
</dbReference>
<keyword evidence="4 9" id="KW-0547">Nucleotide-binding</keyword>
<comment type="caution">
    <text evidence="12">The sequence shown here is derived from an EMBL/GenBank/DDBJ whole genome shotgun (WGS) entry which is preliminary data.</text>
</comment>
<sequence>MRALFLRRCRASAGSIESRAQPLLRSIASSAGSSARALQLPVEIRRRVKDEPLAPAFDPASVEQGWQDFWQAVLRDRRQCRGGNGKQFSMLLPPPNVTGALHIGHALTITIQDALARWHLMRGFDVQWIPGLDHAGIATQSVVERKLMKDEGKTRHDLGRDAFVERVWQWNEQYGGRILHQIDQLGAIVDKDASFFTLDEKRPETIFGDVAVAIHPDDARFAHVHGMHVVHPFSGQQLPIVLDDALVNMELGTGVVKVTPAHDPKDYECGQRHRLPEPIVIDEDGILCGDIDPRFIGMDRFDARSAVIEELIKKDLYVEKWFVDCSSMAERAVKNVRNGQLLIEPKTHEHMWFYFLDNIRDWCVSRQLWWGHRIPAYQIRRPGQVSNKDEDWVVARSLEEARRKAVERFGSEAQNYEIEQDVDVLDTWFSSGLLPISVFDWPNNDPCAAAQYPLSVMETGSDILFFWVARMAMLCEEFSGEIPFKRVLLHPMVRDKSGRKMSKSLGNVIDPNHVIHGITLDALLSGVKVRLLWPDRYGSSVPDKHHMLLRHIYNKINMDVQRVVSHRQFCNKIWNAVRYALPLLETDKSNTLVVDGEMSLADRWILSRLANVVQEMNQGLESNHLAVSVSAFHRFFVQDLCDVYIEFSKPILYGNRVDVDEFGSLEGLQRRQHAARATLYNCLDLSMRLLHPFSPFVTEELWETIVAVVCSPNSEDSVLAQALRDIEVQCRSSVQLIVTDDVDSYSTGGPALSQPVSSSCKVLLPMPSDPETPHRVKNEIMRLQKRITKMEATAQSLIQRISSAGYKEKVPEAIQLQDSSRVTQLETDIQAAKDSIYVLQALDAQY</sequence>
<reference evidence="12" key="1">
    <citation type="submission" date="2021-12" db="EMBL/GenBank/DDBJ databases">
        <title>Prjna785345.</title>
        <authorList>
            <person name="Rujirawat T."/>
            <person name="Krajaejun T."/>
        </authorList>
    </citation>
    <scope>NUCLEOTIDE SEQUENCE</scope>
    <source>
        <strain evidence="12">Pi057C3</strain>
    </source>
</reference>
<protein>
    <recommendedName>
        <fullName evidence="2">valine--tRNA ligase</fullName>
        <ecNumber evidence="2">6.1.1.9</ecNumber>
    </recommendedName>
    <alternativeName>
        <fullName evidence="8">Valyl-tRNA synthetase</fullName>
    </alternativeName>
</protein>
<comment type="similarity">
    <text evidence="1 9">Belongs to the class-I aminoacyl-tRNA synthetase family.</text>
</comment>
<name>A0AAD5MD14_PYTIN</name>
<dbReference type="GO" id="GO:0005829">
    <property type="term" value="C:cytosol"/>
    <property type="evidence" value="ECO:0007669"/>
    <property type="project" value="TreeGrafter"/>
</dbReference>
<evidence type="ECO:0000256" key="9">
    <source>
        <dbReference type="RuleBase" id="RU363035"/>
    </source>
</evidence>
<evidence type="ECO:0000313" key="13">
    <source>
        <dbReference type="Proteomes" id="UP001209570"/>
    </source>
</evidence>
<dbReference type="AlphaFoldDB" id="A0AAD5MD14"/>
<dbReference type="PROSITE" id="PS00178">
    <property type="entry name" value="AA_TRNA_LIGASE_I"/>
    <property type="match status" value="1"/>
</dbReference>
<keyword evidence="6 9" id="KW-0648">Protein biosynthesis</keyword>
<dbReference type="PANTHER" id="PTHR11946:SF109">
    <property type="entry name" value="VALINE--TRNA LIGASE"/>
    <property type="match status" value="1"/>
</dbReference>
<dbReference type="CDD" id="cd00817">
    <property type="entry name" value="ValRS_core"/>
    <property type="match status" value="1"/>
</dbReference>
<dbReference type="SUPFAM" id="SSF52374">
    <property type="entry name" value="Nucleotidylyl transferase"/>
    <property type="match status" value="1"/>
</dbReference>
<dbReference type="SUPFAM" id="SSF50677">
    <property type="entry name" value="ValRS/IleRS/LeuRS editing domain"/>
    <property type="match status" value="1"/>
</dbReference>
<dbReference type="SUPFAM" id="SSF47323">
    <property type="entry name" value="Anticodon-binding domain of a subclass of class I aminoacyl-tRNA synthetases"/>
    <property type="match status" value="1"/>
</dbReference>
<dbReference type="PANTHER" id="PTHR11946">
    <property type="entry name" value="VALYL-TRNA SYNTHETASES"/>
    <property type="match status" value="1"/>
</dbReference>
<dbReference type="Pfam" id="PF00133">
    <property type="entry name" value="tRNA-synt_1"/>
    <property type="match status" value="1"/>
</dbReference>
<dbReference type="GO" id="GO:0005524">
    <property type="term" value="F:ATP binding"/>
    <property type="evidence" value="ECO:0007669"/>
    <property type="project" value="UniProtKB-KW"/>
</dbReference>
<dbReference type="GO" id="GO:0006438">
    <property type="term" value="P:valyl-tRNA aminoacylation"/>
    <property type="evidence" value="ECO:0007669"/>
    <property type="project" value="InterPro"/>
</dbReference>
<dbReference type="Gene3D" id="1.10.287.380">
    <property type="entry name" value="Valyl-tRNA synthetase, C-terminal domain"/>
    <property type="match status" value="1"/>
</dbReference>
<dbReference type="EMBL" id="JAKCXM010000085">
    <property type="protein sequence ID" value="KAJ0403282.1"/>
    <property type="molecule type" value="Genomic_DNA"/>
</dbReference>
<keyword evidence="5 9" id="KW-0067">ATP-binding</keyword>
<feature type="domain" description="Methionyl/Valyl/Leucyl/Isoleucyl-tRNA synthetase anticodon-binding" evidence="11">
    <location>
        <begin position="602"/>
        <end position="721"/>
    </location>
</feature>
<gene>
    <name evidence="12" type="ORF">P43SY_007586</name>
</gene>
<accession>A0AAD5MD14</accession>
<evidence type="ECO:0000259" key="10">
    <source>
        <dbReference type="Pfam" id="PF00133"/>
    </source>
</evidence>
<keyword evidence="7 9" id="KW-0030">Aminoacyl-tRNA synthetase</keyword>
<keyword evidence="13" id="KW-1185">Reference proteome</keyword>
<dbReference type="InterPro" id="IPR009080">
    <property type="entry name" value="tRNAsynth_Ia_anticodon-bd"/>
</dbReference>
<evidence type="ECO:0000259" key="11">
    <source>
        <dbReference type="Pfam" id="PF08264"/>
    </source>
</evidence>
<dbReference type="Gene3D" id="3.90.740.10">
    <property type="entry name" value="Valyl/Leucyl/Isoleucyl-tRNA synthetase, editing domain"/>
    <property type="match status" value="1"/>
</dbReference>
<evidence type="ECO:0000256" key="3">
    <source>
        <dbReference type="ARBA" id="ARBA00022598"/>
    </source>
</evidence>
<evidence type="ECO:0000256" key="1">
    <source>
        <dbReference type="ARBA" id="ARBA00005594"/>
    </source>
</evidence>
<dbReference type="PRINTS" id="PR00986">
    <property type="entry name" value="TRNASYNTHVAL"/>
</dbReference>
<dbReference type="Proteomes" id="UP001209570">
    <property type="component" value="Unassembled WGS sequence"/>
</dbReference>
<keyword evidence="3 9" id="KW-0436">Ligase</keyword>
<dbReference type="Gene3D" id="3.40.50.620">
    <property type="entry name" value="HUPs"/>
    <property type="match status" value="2"/>
</dbReference>
<evidence type="ECO:0000256" key="7">
    <source>
        <dbReference type="ARBA" id="ARBA00023146"/>
    </source>
</evidence>
<evidence type="ECO:0000256" key="2">
    <source>
        <dbReference type="ARBA" id="ARBA00013169"/>
    </source>
</evidence>
<proteinExistence type="inferred from homology"/>
<dbReference type="CDD" id="cd07962">
    <property type="entry name" value="Anticodon_Ia_Val"/>
    <property type="match status" value="1"/>
</dbReference>
<organism evidence="12 13">
    <name type="scientific">Pythium insidiosum</name>
    <name type="common">Pythiosis disease agent</name>
    <dbReference type="NCBI Taxonomy" id="114742"/>
    <lineage>
        <taxon>Eukaryota</taxon>
        <taxon>Sar</taxon>
        <taxon>Stramenopiles</taxon>
        <taxon>Oomycota</taxon>
        <taxon>Peronosporomycetes</taxon>
        <taxon>Pythiales</taxon>
        <taxon>Pythiaceae</taxon>
        <taxon>Pythium</taxon>
    </lineage>
</organism>
<evidence type="ECO:0000256" key="6">
    <source>
        <dbReference type="ARBA" id="ARBA00022917"/>
    </source>
</evidence>
<dbReference type="Pfam" id="PF08264">
    <property type="entry name" value="Anticodon_1"/>
    <property type="match status" value="1"/>
</dbReference>
<dbReference type="GO" id="GO:0004832">
    <property type="term" value="F:valine-tRNA ligase activity"/>
    <property type="evidence" value="ECO:0007669"/>
    <property type="project" value="UniProtKB-EC"/>
</dbReference>
<dbReference type="InterPro" id="IPR002300">
    <property type="entry name" value="aa-tRNA-synth_Ia"/>
</dbReference>
<feature type="domain" description="Aminoacyl-tRNA synthetase class Ia" evidence="10">
    <location>
        <begin position="74"/>
        <end position="523"/>
    </location>
</feature>
<evidence type="ECO:0000256" key="5">
    <source>
        <dbReference type="ARBA" id="ARBA00022840"/>
    </source>
</evidence>